<evidence type="ECO:0000313" key="2">
    <source>
        <dbReference type="Proteomes" id="UP001632037"/>
    </source>
</evidence>
<proteinExistence type="predicted"/>
<protein>
    <submittedName>
        <fullName evidence="1">Uncharacterized protein</fullName>
    </submittedName>
</protein>
<organism evidence="1 2">
    <name type="scientific">Phytophthora oleae</name>
    <dbReference type="NCBI Taxonomy" id="2107226"/>
    <lineage>
        <taxon>Eukaryota</taxon>
        <taxon>Sar</taxon>
        <taxon>Stramenopiles</taxon>
        <taxon>Oomycota</taxon>
        <taxon>Peronosporomycetes</taxon>
        <taxon>Peronosporales</taxon>
        <taxon>Peronosporaceae</taxon>
        <taxon>Phytophthora</taxon>
    </lineage>
</organism>
<accession>A0ABD3FMM5</accession>
<sequence length="126" mass="14195">MELPRDLDAFHAILKRRIRDQSEIEDCRQDFSAEIKVAAQRTIAARIVFFIGSRSGELETSTLQLWGPETSGSSTRGEMQNASVFTQKIRSQLSSQLKRHPSRRKPAFTTPRVEFGLSNGMLNSLA</sequence>
<dbReference type="EMBL" id="JBIMZQ010000012">
    <property type="protein sequence ID" value="KAL3667978.1"/>
    <property type="molecule type" value="Genomic_DNA"/>
</dbReference>
<name>A0ABD3FMM5_9STRA</name>
<dbReference type="AlphaFoldDB" id="A0ABD3FMM5"/>
<reference evidence="1 2" key="1">
    <citation type="submission" date="2024-09" db="EMBL/GenBank/DDBJ databases">
        <title>Genome sequencing and assembly of Phytophthora oleae, isolate VK10A, causative agent of rot of olive drupes.</title>
        <authorList>
            <person name="Conti Taguali S."/>
            <person name="Riolo M."/>
            <person name="La Spada F."/>
            <person name="Cacciola S.O."/>
            <person name="Dionisio G."/>
        </authorList>
    </citation>
    <scope>NUCLEOTIDE SEQUENCE [LARGE SCALE GENOMIC DNA]</scope>
    <source>
        <strain evidence="1 2">VK10A</strain>
    </source>
</reference>
<evidence type="ECO:0000313" key="1">
    <source>
        <dbReference type="EMBL" id="KAL3667978.1"/>
    </source>
</evidence>
<keyword evidence="2" id="KW-1185">Reference proteome</keyword>
<dbReference type="Proteomes" id="UP001632037">
    <property type="component" value="Unassembled WGS sequence"/>
</dbReference>
<comment type="caution">
    <text evidence="1">The sequence shown here is derived from an EMBL/GenBank/DDBJ whole genome shotgun (WGS) entry which is preliminary data.</text>
</comment>
<gene>
    <name evidence="1" type="ORF">V7S43_006854</name>
</gene>